<dbReference type="InterPro" id="IPR016152">
    <property type="entry name" value="PTrfase/Anion_transptr"/>
</dbReference>
<accession>A0A1H2EW01</accession>
<dbReference type="RefSeq" id="WP_092231993.1">
    <property type="nucleotide sequence ID" value="NZ_FNLL01000003.1"/>
</dbReference>
<feature type="domain" description="PTS EIIA type-2" evidence="3">
    <location>
        <begin position="5"/>
        <end position="148"/>
    </location>
</feature>
<dbReference type="FunFam" id="3.40.930.10:FF:000009">
    <property type="entry name" value="PTS system, fructose specific IIABC component"/>
    <property type="match status" value="1"/>
</dbReference>
<dbReference type="Proteomes" id="UP000199608">
    <property type="component" value="Unassembled WGS sequence"/>
</dbReference>
<proteinExistence type="predicted"/>
<evidence type="ECO:0000256" key="2">
    <source>
        <dbReference type="ARBA" id="ARBA00022679"/>
    </source>
</evidence>
<protein>
    <submittedName>
        <fullName evidence="4">PTS system, nitrogen regulatory IIA component</fullName>
    </submittedName>
</protein>
<comment type="subcellular location">
    <subcellularLocation>
        <location evidence="1">Cytoplasm</location>
    </subcellularLocation>
</comment>
<dbReference type="GO" id="GO:0005737">
    <property type="term" value="C:cytoplasm"/>
    <property type="evidence" value="ECO:0007669"/>
    <property type="project" value="UniProtKB-SubCell"/>
</dbReference>
<dbReference type="PROSITE" id="PS00372">
    <property type="entry name" value="PTS_EIIA_TYPE_2_HIS"/>
    <property type="match status" value="1"/>
</dbReference>
<keyword evidence="5" id="KW-1185">Reference proteome</keyword>
<evidence type="ECO:0000313" key="5">
    <source>
        <dbReference type="Proteomes" id="UP000199608"/>
    </source>
</evidence>
<dbReference type="CDD" id="cd00211">
    <property type="entry name" value="PTS_IIA_fru"/>
    <property type="match status" value="1"/>
</dbReference>
<evidence type="ECO:0000313" key="4">
    <source>
        <dbReference type="EMBL" id="SDT99229.1"/>
    </source>
</evidence>
<name>A0A1H2EW01_9BACT</name>
<dbReference type="Pfam" id="PF00359">
    <property type="entry name" value="PTS_EIIA_2"/>
    <property type="match status" value="1"/>
</dbReference>
<dbReference type="Gene3D" id="3.40.930.10">
    <property type="entry name" value="Mannitol-specific EII, Chain A"/>
    <property type="match status" value="1"/>
</dbReference>
<evidence type="ECO:0000256" key="1">
    <source>
        <dbReference type="ARBA" id="ARBA00004496"/>
    </source>
</evidence>
<dbReference type="SUPFAM" id="SSF55804">
    <property type="entry name" value="Phoshotransferase/anion transport protein"/>
    <property type="match status" value="1"/>
</dbReference>
<dbReference type="EMBL" id="FNLL01000003">
    <property type="protein sequence ID" value="SDT99229.1"/>
    <property type="molecule type" value="Genomic_DNA"/>
</dbReference>
<reference evidence="5" key="1">
    <citation type="submission" date="2016-10" db="EMBL/GenBank/DDBJ databases">
        <authorList>
            <person name="Varghese N."/>
            <person name="Submissions S."/>
        </authorList>
    </citation>
    <scope>NUCLEOTIDE SEQUENCE [LARGE SCALE GENOMIC DNA]</scope>
    <source>
        <strain evidence="5">DSM 3384</strain>
    </source>
</reference>
<evidence type="ECO:0000259" key="3">
    <source>
        <dbReference type="PROSITE" id="PS51094"/>
    </source>
</evidence>
<dbReference type="PANTHER" id="PTHR47738">
    <property type="entry name" value="PTS SYSTEM FRUCTOSE-LIKE EIIA COMPONENT-RELATED"/>
    <property type="match status" value="1"/>
</dbReference>
<dbReference type="PROSITE" id="PS51094">
    <property type="entry name" value="PTS_EIIA_TYPE_2"/>
    <property type="match status" value="1"/>
</dbReference>
<dbReference type="InterPro" id="IPR051541">
    <property type="entry name" value="PTS_SugarTrans_NitroReg"/>
</dbReference>
<dbReference type="InterPro" id="IPR002178">
    <property type="entry name" value="PTS_EIIA_type-2_dom"/>
</dbReference>
<organism evidence="4 5">
    <name type="scientific">Desulfobacula phenolica</name>
    <dbReference type="NCBI Taxonomy" id="90732"/>
    <lineage>
        <taxon>Bacteria</taxon>
        <taxon>Pseudomonadati</taxon>
        <taxon>Thermodesulfobacteriota</taxon>
        <taxon>Desulfobacteria</taxon>
        <taxon>Desulfobacterales</taxon>
        <taxon>Desulfobacteraceae</taxon>
        <taxon>Desulfobacula</taxon>
    </lineage>
</organism>
<keyword evidence="2" id="KW-0808">Transferase</keyword>
<sequence>MRISQLLNKNSIIANLNSSDKKGAIDELASAVSQATDASAKDIATVLMEREQLGSTGIGGGIAIPHGKLDSVGSIIVGFGLSQKGIEYESLDNKPVHIFFLLLTTQNSTGGHLKVLAQISKLLKMDHLKKRLLSSKSIDEIYNIIMEQDEDF</sequence>
<dbReference type="AlphaFoldDB" id="A0A1H2EW01"/>
<gene>
    <name evidence="4" type="ORF">SAMN04487931_103387</name>
</gene>
<dbReference type="GO" id="GO:0016740">
    <property type="term" value="F:transferase activity"/>
    <property type="evidence" value="ECO:0007669"/>
    <property type="project" value="UniProtKB-KW"/>
</dbReference>